<proteinExistence type="predicted"/>
<dbReference type="Proteomes" id="UP000765509">
    <property type="component" value="Unassembled WGS sequence"/>
</dbReference>
<name>A0A9Q3FJX5_9BASI</name>
<comment type="caution">
    <text evidence="1">The sequence shown here is derived from an EMBL/GenBank/DDBJ whole genome shotgun (WGS) entry which is preliminary data.</text>
</comment>
<organism evidence="1 2">
    <name type="scientific">Austropuccinia psidii MF-1</name>
    <dbReference type="NCBI Taxonomy" id="1389203"/>
    <lineage>
        <taxon>Eukaryota</taxon>
        <taxon>Fungi</taxon>
        <taxon>Dikarya</taxon>
        <taxon>Basidiomycota</taxon>
        <taxon>Pucciniomycotina</taxon>
        <taxon>Pucciniomycetes</taxon>
        <taxon>Pucciniales</taxon>
        <taxon>Sphaerophragmiaceae</taxon>
        <taxon>Austropuccinia</taxon>
    </lineage>
</organism>
<evidence type="ECO:0000313" key="2">
    <source>
        <dbReference type="Proteomes" id="UP000765509"/>
    </source>
</evidence>
<keyword evidence="2" id="KW-1185">Reference proteome</keyword>
<dbReference type="AlphaFoldDB" id="A0A9Q3FJX5"/>
<reference evidence="1" key="1">
    <citation type="submission" date="2021-03" db="EMBL/GenBank/DDBJ databases">
        <title>Draft genome sequence of rust myrtle Austropuccinia psidii MF-1, a brazilian biotype.</title>
        <authorList>
            <person name="Quecine M.C."/>
            <person name="Pachon D.M.R."/>
            <person name="Bonatelli M.L."/>
            <person name="Correr F.H."/>
            <person name="Franceschini L.M."/>
            <person name="Leite T.F."/>
            <person name="Margarido G.R.A."/>
            <person name="Almeida C.A."/>
            <person name="Ferrarezi J.A."/>
            <person name="Labate C.A."/>
        </authorList>
    </citation>
    <scope>NUCLEOTIDE SEQUENCE</scope>
    <source>
        <strain evidence="1">MF-1</strain>
    </source>
</reference>
<gene>
    <name evidence="1" type="ORF">O181_078933</name>
</gene>
<protein>
    <submittedName>
        <fullName evidence="1">Uncharacterized protein</fullName>
    </submittedName>
</protein>
<dbReference type="EMBL" id="AVOT02043807">
    <property type="protein sequence ID" value="MBW0539218.1"/>
    <property type="molecule type" value="Genomic_DNA"/>
</dbReference>
<accession>A0A9Q3FJX5</accession>
<sequence>MGDAIREQYDEGQDPREGFLVEYQEETQQEIQEIQLEAGMTQDTLNKNLFKHTHDSQKFPATPTKGMAYIHGTVKKMAVCIENA</sequence>
<evidence type="ECO:0000313" key="1">
    <source>
        <dbReference type="EMBL" id="MBW0539218.1"/>
    </source>
</evidence>